<gene>
    <name evidence="6 13" type="primary">lysA</name>
    <name evidence="13" type="ORF">F8O01_08810</name>
</gene>
<reference evidence="13 14" key="1">
    <citation type="submission" date="2019-09" db="EMBL/GenBank/DDBJ databases">
        <title>Phylogeny of genus Pseudoclavibacter and closely related genus.</title>
        <authorList>
            <person name="Li Y."/>
        </authorList>
    </citation>
    <scope>NUCLEOTIDE SEQUENCE [LARGE SCALE GENOMIC DNA]</scope>
    <source>
        <strain evidence="13 14">DSM 23821</strain>
    </source>
</reference>
<dbReference type="PANTHER" id="PTHR43727:SF2">
    <property type="entry name" value="GROUP IV DECARBOXYLASE"/>
    <property type="match status" value="1"/>
</dbReference>
<feature type="binding site" evidence="6">
    <location>
        <position position="363"/>
    </location>
    <ligand>
        <name>substrate</name>
    </ligand>
</feature>
<feature type="domain" description="Orn/DAP/Arg decarboxylase 2 C-terminal" evidence="11">
    <location>
        <begin position="321"/>
        <end position="418"/>
    </location>
</feature>
<comment type="pathway">
    <text evidence="6 9">Amino-acid biosynthesis; L-lysine biosynthesis via DAP pathway; L-lysine from DL-2,6-diaminopimelate: step 1/1.</text>
</comment>
<dbReference type="PANTHER" id="PTHR43727">
    <property type="entry name" value="DIAMINOPIMELATE DECARBOXYLASE"/>
    <property type="match status" value="1"/>
</dbReference>
<dbReference type="RefSeq" id="WP_158040529.1">
    <property type="nucleotide sequence ID" value="NZ_JACCFV010000001.1"/>
</dbReference>
<evidence type="ECO:0000256" key="8">
    <source>
        <dbReference type="PIRSR" id="PIRSR600183-50"/>
    </source>
</evidence>
<evidence type="ECO:0000259" key="12">
    <source>
        <dbReference type="Pfam" id="PF02784"/>
    </source>
</evidence>
<dbReference type="SUPFAM" id="SSF50621">
    <property type="entry name" value="Alanine racemase C-terminal domain-like"/>
    <property type="match status" value="1"/>
</dbReference>
<dbReference type="Proteomes" id="UP000467240">
    <property type="component" value="Unassembled WGS sequence"/>
</dbReference>
<dbReference type="AlphaFoldDB" id="A0A7J5BSU0"/>
<dbReference type="InterPro" id="IPR002986">
    <property type="entry name" value="DAP_deCOOHase_LysA"/>
</dbReference>
<dbReference type="HAMAP" id="MF_02120">
    <property type="entry name" value="LysA"/>
    <property type="match status" value="1"/>
</dbReference>
<evidence type="ECO:0000259" key="11">
    <source>
        <dbReference type="Pfam" id="PF00278"/>
    </source>
</evidence>
<comment type="subunit">
    <text evidence="6">Homodimer.</text>
</comment>
<keyword evidence="6" id="KW-0028">Amino-acid biosynthesis</keyword>
<dbReference type="CDD" id="cd06828">
    <property type="entry name" value="PLPDE_III_DapDC"/>
    <property type="match status" value="1"/>
</dbReference>
<evidence type="ECO:0000313" key="14">
    <source>
        <dbReference type="Proteomes" id="UP000467240"/>
    </source>
</evidence>
<evidence type="ECO:0000256" key="10">
    <source>
        <dbReference type="SAM" id="MobiDB-lite"/>
    </source>
</evidence>
<dbReference type="NCBIfam" id="TIGR01048">
    <property type="entry name" value="lysA"/>
    <property type="match status" value="1"/>
</dbReference>
<comment type="similarity">
    <text evidence="6">Belongs to the Orn/Lys/Arg decarboxylase class-II family. LysA subfamily.</text>
</comment>
<dbReference type="InterPro" id="IPR000183">
    <property type="entry name" value="Orn/DAP/Arg_de-COase"/>
</dbReference>
<dbReference type="FunFam" id="3.20.20.10:FF:000003">
    <property type="entry name" value="Diaminopimelate decarboxylase"/>
    <property type="match status" value="1"/>
</dbReference>
<evidence type="ECO:0000313" key="13">
    <source>
        <dbReference type="EMBL" id="KAB1657363.1"/>
    </source>
</evidence>
<feature type="binding site" evidence="6">
    <location>
        <position position="315"/>
    </location>
    <ligand>
        <name>substrate</name>
    </ligand>
</feature>
<feature type="modified residue" description="N6-(pyridoxal phosphate)lysine" evidence="6 8">
    <location>
        <position position="92"/>
    </location>
</feature>
<comment type="caution">
    <text evidence="13">The sequence shown here is derived from an EMBL/GenBank/DDBJ whole genome shotgun (WGS) entry which is preliminary data.</text>
</comment>
<name>A0A7J5BSU0_9MICO</name>
<keyword evidence="5 6" id="KW-0456">Lyase</keyword>
<dbReference type="GO" id="GO:0008836">
    <property type="term" value="F:diaminopimelate decarboxylase activity"/>
    <property type="evidence" value="ECO:0007669"/>
    <property type="project" value="UniProtKB-UniRule"/>
</dbReference>
<feature type="region of interest" description="Disordered" evidence="10">
    <location>
        <begin position="1"/>
        <end position="21"/>
    </location>
</feature>
<dbReference type="Pfam" id="PF02784">
    <property type="entry name" value="Orn_Arg_deC_N"/>
    <property type="match status" value="1"/>
</dbReference>
<protein>
    <recommendedName>
        <fullName evidence="6 7">Diaminopimelate decarboxylase</fullName>
        <shortName evidence="6">DAP decarboxylase</shortName>
        <shortName evidence="6">DAPDC</shortName>
        <ecNumber evidence="6 7">4.1.1.20</ecNumber>
    </recommendedName>
</protein>
<keyword evidence="2 6" id="KW-0210">Decarboxylase</keyword>
<dbReference type="UniPathway" id="UPA00034">
    <property type="reaction ID" value="UER00027"/>
</dbReference>
<evidence type="ECO:0000256" key="1">
    <source>
        <dbReference type="ARBA" id="ARBA00001933"/>
    </source>
</evidence>
<dbReference type="GO" id="GO:0009089">
    <property type="term" value="P:lysine biosynthetic process via diaminopimelate"/>
    <property type="evidence" value="ECO:0007669"/>
    <property type="project" value="UniProtKB-UniRule"/>
</dbReference>
<evidence type="ECO:0000256" key="3">
    <source>
        <dbReference type="ARBA" id="ARBA00022898"/>
    </source>
</evidence>
<dbReference type="SUPFAM" id="SSF51419">
    <property type="entry name" value="PLP-binding barrel"/>
    <property type="match status" value="1"/>
</dbReference>
<keyword evidence="4 6" id="KW-0457">Lysine biosynthesis</keyword>
<feature type="binding site" evidence="6">
    <location>
        <position position="359"/>
    </location>
    <ligand>
        <name>substrate</name>
    </ligand>
</feature>
<keyword evidence="3 6" id="KW-0663">Pyridoxal phosphate</keyword>
<dbReference type="InterPro" id="IPR022643">
    <property type="entry name" value="De-COase2_C"/>
</dbReference>
<dbReference type="InterPro" id="IPR009006">
    <property type="entry name" value="Ala_racemase/Decarboxylase_C"/>
</dbReference>
<dbReference type="InterPro" id="IPR022644">
    <property type="entry name" value="De-COase2_N"/>
</dbReference>
<dbReference type="OrthoDB" id="9802241at2"/>
<dbReference type="PRINTS" id="PR01179">
    <property type="entry name" value="ODADCRBXLASE"/>
</dbReference>
<feature type="binding site" evidence="6">
    <location>
        <position position="270"/>
    </location>
    <ligand>
        <name>pyridoxal 5'-phosphate</name>
        <dbReference type="ChEBI" id="CHEBI:597326"/>
    </ligand>
</feature>
<comment type="cofactor">
    <cofactor evidence="1 6 8 9">
        <name>pyridoxal 5'-phosphate</name>
        <dbReference type="ChEBI" id="CHEBI:597326"/>
    </cofactor>
</comment>
<evidence type="ECO:0000256" key="9">
    <source>
        <dbReference type="RuleBase" id="RU003738"/>
    </source>
</evidence>
<accession>A0A7J5BSU0</accession>
<comment type="catalytic activity">
    <reaction evidence="6 9">
        <text>meso-2,6-diaminopimelate + H(+) = L-lysine + CO2</text>
        <dbReference type="Rhea" id="RHEA:15101"/>
        <dbReference type="ChEBI" id="CHEBI:15378"/>
        <dbReference type="ChEBI" id="CHEBI:16526"/>
        <dbReference type="ChEBI" id="CHEBI:32551"/>
        <dbReference type="ChEBI" id="CHEBI:57791"/>
        <dbReference type="EC" id="4.1.1.20"/>
    </reaction>
</comment>
<feature type="binding site" evidence="6">
    <location>
        <position position="391"/>
    </location>
    <ligand>
        <name>substrate</name>
    </ligand>
</feature>
<dbReference type="EMBL" id="WBJZ01000009">
    <property type="protein sequence ID" value="KAB1657363.1"/>
    <property type="molecule type" value="Genomic_DNA"/>
</dbReference>
<evidence type="ECO:0000256" key="7">
    <source>
        <dbReference type="NCBIfam" id="TIGR01048"/>
    </source>
</evidence>
<feature type="domain" description="Orn/DAP/Arg decarboxylase 2 N-terminal" evidence="12">
    <location>
        <begin position="71"/>
        <end position="318"/>
    </location>
</feature>
<keyword evidence="14" id="KW-1185">Reference proteome</keyword>
<dbReference type="InterPro" id="IPR029066">
    <property type="entry name" value="PLP-binding_barrel"/>
</dbReference>
<evidence type="ECO:0000256" key="2">
    <source>
        <dbReference type="ARBA" id="ARBA00022793"/>
    </source>
</evidence>
<dbReference type="Pfam" id="PF00278">
    <property type="entry name" value="Orn_DAP_Arg_deC"/>
    <property type="match status" value="1"/>
</dbReference>
<evidence type="ECO:0000256" key="4">
    <source>
        <dbReference type="ARBA" id="ARBA00023154"/>
    </source>
</evidence>
<organism evidence="13 14">
    <name type="scientific">Pseudoclavibacter chungangensis</name>
    <dbReference type="NCBI Taxonomy" id="587635"/>
    <lineage>
        <taxon>Bacteria</taxon>
        <taxon>Bacillati</taxon>
        <taxon>Actinomycetota</taxon>
        <taxon>Actinomycetes</taxon>
        <taxon>Micrococcales</taxon>
        <taxon>Microbacteriaceae</taxon>
        <taxon>Pseudoclavibacter</taxon>
    </lineage>
</organism>
<proteinExistence type="inferred from homology"/>
<dbReference type="PRINTS" id="PR01181">
    <property type="entry name" value="DAPDCRBXLASE"/>
</dbReference>
<dbReference type="Gene3D" id="2.40.37.10">
    <property type="entry name" value="Lyase, Ornithine Decarboxylase, Chain A, domain 1"/>
    <property type="match status" value="1"/>
</dbReference>
<evidence type="ECO:0000256" key="5">
    <source>
        <dbReference type="ARBA" id="ARBA00023239"/>
    </source>
</evidence>
<sequence>MADNPLAPEWLTTPSDPNDLPDGVWPSSAHRDADGTLVVGGVRVDELAERFGTPLYVVDEGEFRERASSALSAFRDAFAAIGGEARVYYAGKALLTIDVARWATEEGLAVDTASEGELTVALRAGVPAERIGLHGNNKSDRALNLATSAGIGTVVLDSFQEVPRVAAAATCNGVVQNVRIRVNSGVHASTHDYLATAHEDQKFGVPLDQVEAIAADVRAEPSLRLLGLHAHIGSQIFDGDGFHESARRLLAVHARLLADGDLPELNLGGGFGIAYTAADAPRPLAEIADGLARFVAAECARLDIPVPLVGFEPGRRIAGPAGVTLYRTGTTKPVEVPTEDGAATRLYVSVDGGMSDNARPALYGADYSVRIADRSSDEPPALVRVVGMHCESGDIVVLADYLPGDVQPGDLLAVPATGAYCWAMSSNYNSVPRPGIVAVRDGRARVIVRGETIDDLMARDTGAPAPTKEHP</sequence>
<evidence type="ECO:0000256" key="6">
    <source>
        <dbReference type="HAMAP-Rule" id="MF_02120"/>
    </source>
</evidence>
<dbReference type="InterPro" id="IPR022653">
    <property type="entry name" value="De-COase2_pyr-phos_BS"/>
</dbReference>
<feature type="binding site" evidence="6">
    <location>
        <position position="420"/>
    </location>
    <ligand>
        <name>substrate</name>
    </ligand>
</feature>
<dbReference type="EC" id="4.1.1.20" evidence="6 7"/>
<dbReference type="GO" id="GO:0030170">
    <property type="term" value="F:pyridoxal phosphate binding"/>
    <property type="evidence" value="ECO:0007669"/>
    <property type="project" value="UniProtKB-UniRule"/>
</dbReference>
<feature type="binding site" evidence="6">
    <location>
        <position position="420"/>
    </location>
    <ligand>
        <name>pyridoxal 5'-phosphate</name>
        <dbReference type="ChEBI" id="CHEBI:597326"/>
    </ligand>
</feature>
<dbReference type="PROSITE" id="PS00878">
    <property type="entry name" value="ODR_DC_2_1"/>
    <property type="match status" value="1"/>
</dbReference>
<dbReference type="Gene3D" id="3.20.20.10">
    <property type="entry name" value="Alanine racemase"/>
    <property type="match status" value="1"/>
</dbReference>
<feature type="binding site" evidence="6">
    <location>
        <begin position="312"/>
        <end position="315"/>
    </location>
    <ligand>
        <name>pyridoxal 5'-phosphate</name>
        <dbReference type="ChEBI" id="CHEBI:597326"/>
    </ligand>
</feature>
<feature type="active site" description="Proton donor" evidence="8">
    <location>
        <position position="390"/>
    </location>
</feature>
<comment type="function">
    <text evidence="6">Specifically catalyzes the decarboxylation of meso-diaminopimelate (meso-DAP) to L-lysine.</text>
</comment>